<gene>
    <name evidence="1" type="ORF">I8J31_16695</name>
</gene>
<proteinExistence type="predicted"/>
<dbReference type="AlphaFoldDB" id="A0A934N3S4"/>
<dbReference type="Proteomes" id="UP000628710">
    <property type="component" value="Unassembled WGS sequence"/>
</dbReference>
<accession>A0A934N3S4</accession>
<dbReference type="Gene3D" id="1.20.1060.10">
    <property type="entry name" value="Taq DNA Polymerase, Chain T, domain 4"/>
    <property type="match status" value="1"/>
</dbReference>
<evidence type="ECO:0000313" key="1">
    <source>
        <dbReference type="EMBL" id="MBJ7539318.1"/>
    </source>
</evidence>
<keyword evidence="2" id="KW-1185">Reference proteome</keyword>
<sequence>MISNSKKEFILNRICIFVGQDLDPNSDSEVASVLQRRFDIRLPQRRSMDESLASTTSDHEIISLILQYRALDK</sequence>
<evidence type="ECO:0000313" key="2">
    <source>
        <dbReference type="Proteomes" id="UP000628710"/>
    </source>
</evidence>
<protein>
    <submittedName>
        <fullName evidence="1">Uncharacterized protein</fullName>
    </submittedName>
</protein>
<dbReference type="RefSeq" id="WP_199469722.1">
    <property type="nucleotide sequence ID" value="NZ_JAEMNX010000023.1"/>
</dbReference>
<organism evidence="1 2">
    <name type="scientific">Marinomonas transparens</name>
    <dbReference type="NCBI Taxonomy" id="2795388"/>
    <lineage>
        <taxon>Bacteria</taxon>
        <taxon>Pseudomonadati</taxon>
        <taxon>Pseudomonadota</taxon>
        <taxon>Gammaproteobacteria</taxon>
        <taxon>Oceanospirillales</taxon>
        <taxon>Oceanospirillaceae</taxon>
        <taxon>Marinomonas</taxon>
    </lineage>
</organism>
<reference evidence="1" key="1">
    <citation type="submission" date="2020-12" db="EMBL/GenBank/DDBJ databases">
        <title>Marinomonas arctica sp. nov., a psychrotolerant bacterium isolated from the Arctic.</title>
        <authorList>
            <person name="Zhang Y."/>
        </authorList>
    </citation>
    <scope>NUCLEOTIDE SEQUENCE</scope>
    <source>
        <strain evidence="1">C1424</strain>
    </source>
</reference>
<comment type="caution">
    <text evidence="1">The sequence shown here is derived from an EMBL/GenBank/DDBJ whole genome shotgun (WGS) entry which is preliminary data.</text>
</comment>
<name>A0A934N3S4_9GAMM</name>
<dbReference type="EMBL" id="JAEMNX010000023">
    <property type="protein sequence ID" value="MBJ7539318.1"/>
    <property type="molecule type" value="Genomic_DNA"/>
</dbReference>